<dbReference type="Proteomes" id="UP000267900">
    <property type="component" value="Chromosome"/>
</dbReference>
<dbReference type="EMBL" id="CP034587">
    <property type="protein sequence ID" value="AZQ73546.1"/>
    <property type="molecule type" value="Genomic_DNA"/>
</dbReference>
<sequence length="65" mass="7449">MPFFEIFSPLKSIKADPDQLVVQASKHLARAARHEEWDEYPQMTAHASVATAKVQLATYLRTHRN</sequence>
<reference evidence="1 2" key="1">
    <citation type="submission" date="2018-12" db="EMBL/GenBank/DDBJ databases">
        <title>The whole draft genome of Streptomyce luteoverticillatus CGMCC 15060.</title>
        <authorList>
            <person name="Feng Z."/>
            <person name="Chen G."/>
            <person name="Zhang J."/>
            <person name="Zhu H."/>
            <person name="Yu X."/>
            <person name="Zhang W."/>
            <person name="Zhang X."/>
        </authorList>
    </citation>
    <scope>NUCLEOTIDE SEQUENCE [LARGE SCALE GENOMIC DNA]</scope>
    <source>
        <strain evidence="1 2">CGMCC 15060</strain>
    </source>
</reference>
<keyword evidence="2" id="KW-1185">Reference proteome</keyword>
<evidence type="ECO:0000313" key="1">
    <source>
        <dbReference type="EMBL" id="AZQ73546.1"/>
    </source>
</evidence>
<accession>A0A3Q9FWN5</accession>
<gene>
    <name evidence="1" type="ORF">EKH77_22085</name>
</gene>
<dbReference type="AlphaFoldDB" id="A0A3Q9FWN5"/>
<evidence type="ECO:0008006" key="3">
    <source>
        <dbReference type="Google" id="ProtNLM"/>
    </source>
</evidence>
<dbReference type="RefSeq" id="WP_126916059.1">
    <property type="nucleotide sequence ID" value="NZ_CP034587.1"/>
</dbReference>
<evidence type="ECO:0000313" key="2">
    <source>
        <dbReference type="Proteomes" id="UP000267900"/>
    </source>
</evidence>
<organism evidence="1 2">
    <name type="scientific">Streptomyces luteoverticillatus</name>
    <name type="common">Streptoverticillium luteoverticillatus</name>
    <dbReference type="NCBI Taxonomy" id="66425"/>
    <lineage>
        <taxon>Bacteria</taxon>
        <taxon>Bacillati</taxon>
        <taxon>Actinomycetota</taxon>
        <taxon>Actinomycetes</taxon>
        <taxon>Kitasatosporales</taxon>
        <taxon>Streptomycetaceae</taxon>
        <taxon>Streptomyces</taxon>
    </lineage>
</organism>
<name>A0A3Q9FWN5_STRLT</name>
<protein>
    <recommendedName>
        <fullName evidence="3">HEPN domain-containing protein</fullName>
    </recommendedName>
</protein>
<proteinExistence type="predicted"/>